<organism evidence="4 6">
    <name type="scientific">Mammaliicoccus sciuri</name>
    <name type="common">Staphylococcus sciuri</name>
    <dbReference type="NCBI Taxonomy" id="1296"/>
    <lineage>
        <taxon>Bacteria</taxon>
        <taxon>Bacillati</taxon>
        <taxon>Bacillota</taxon>
        <taxon>Bacilli</taxon>
        <taxon>Bacillales</taxon>
        <taxon>Staphylococcaceae</taxon>
        <taxon>Mammaliicoccus</taxon>
    </lineage>
</organism>
<dbReference type="EMBL" id="RXWV01000036">
    <property type="protein sequence ID" value="RTX72990.1"/>
    <property type="molecule type" value="Genomic_DNA"/>
</dbReference>
<keyword evidence="2" id="KW-0560">Oxidoreductase</keyword>
<evidence type="ECO:0000313" key="2">
    <source>
        <dbReference type="EMBL" id="ASE35593.1"/>
    </source>
</evidence>
<reference evidence="4 6" key="3">
    <citation type="submission" date="2018-10" db="EMBL/GenBank/DDBJ databases">
        <title>A collection Staphylococci species genome sequencing.</title>
        <authorList>
            <person name="Cole K."/>
        </authorList>
    </citation>
    <scope>NUCLEOTIDE SEQUENCE [LARGE SCALE GENOMIC DNA]</scope>
    <source>
        <strain evidence="4">CCUG 37923</strain>
        <strain evidence="6">NCTC 12218</strain>
    </source>
</reference>
<keyword evidence="2" id="KW-0223">Dioxygenase</keyword>
<feature type="domain" description="VOC" evidence="1">
    <location>
        <begin position="3"/>
        <end position="123"/>
    </location>
</feature>
<dbReference type="RefSeq" id="WP_025906454.1">
    <property type="nucleotide sequence ID" value="NZ_CP022046.2"/>
</dbReference>
<evidence type="ECO:0000313" key="6">
    <source>
        <dbReference type="Proteomes" id="UP000274792"/>
    </source>
</evidence>
<evidence type="ECO:0000313" key="4">
    <source>
        <dbReference type="EMBL" id="RTX72990.1"/>
    </source>
</evidence>
<evidence type="ECO:0000313" key="7">
    <source>
        <dbReference type="Proteomes" id="UP001176210"/>
    </source>
</evidence>
<dbReference type="GO" id="GO:0051213">
    <property type="term" value="F:dioxygenase activity"/>
    <property type="evidence" value="ECO:0007669"/>
    <property type="project" value="UniProtKB-KW"/>
</dbReference>
<accession>A0AAJ4SHQ0</accession>
<protein>
    <submittedName>
        <fullName evidence="2">Glyoxalase/bleomycin resistance/extradiol dioxygenase family protein</fullName>
    </submittedName>
    <submittedName>
        <fullName evidence="4">VOC family protein</fullName>
    </submittedName>
</protein>
<dbReference type="Proteomes" id="UP000197058">
    <property type="component" value="Chromosome"/>
</dbReference>
<proteinExistence type="predicted"/>
<dbReference type="SUPFAM" id="SSF54593">
    <property type="entry name" value="Glyoxalase/Bleomycin resistance protein/Dihydroxybiphenyl dioxygenase"/>
    <property type="match status" value="1"/>
</dbReference>
<reference evidence="2" key="2">
    <citation type="submission" date="2017-12" db="EMBL/GenBank/DDBJ databases">
        <title>FDA dAtabase for Regulatory Grade micrObial Sequences (FDA-ARGOS): Supporting development and validation of Infectious Disease Dx tests.</title>
        <authorList>
            <person name="Campos J."/>
            <person name="Goldberg B."/>
            <person name="Tallon L."/>
            <person name="Sadzewicz L."/>
            <person name="Sengamalay N."/>
            <person name="Ott S."/>
            <person name="Godinez A."/>
            <person name="Nagaraj S."/>
            <person name="Vavikolanu K."/>
            <person name="Vyas G."/>
            <person name="Nadendla S."/>
            <person name="Aluvathingal J."/>
            <person name="Geyer C."/>
            <person name="Nandy P."/>
            <person name="Hobson J."/>
            <person name="Sichtig H."/>
        </authorList>
    </citation>
    <scope>NUCLEOTIDE SEQUENCE</scope>
    <source>
        <strain evidence="2">FDAARGOS_285</strain>
    </source>
</reference>
<dbReference type="Proteomes" id="UP000274792">
    <property type="component" value="Unassembled WGS sequence"/>
</dbReference>
<dbReference type="KEGG" id="sscu:CEP64_02445"/>
<dbReference type="InterPro" id="IPR004360">
    <property type="entry name" value="Glyas_Fos-R_dOase_dom"/>
</dbReference>
<dbReference type="EMBL" id="CP022046">
    <property type="protein sequence ID" value="ASE35593.1"/>
    <property type="molecule type" value="Genomic_DNA"/>
</dbReference>
<dbReference type="Gene3D" id="3.10.180.10">
    <property type="entry name" value="2,3-Dihydroxybiphenyl 1,2-Dioxygenase, domain 1"/>
    <property type="match status" value="1"/>
</dbReference>
<dbReference type="InterPro" id="IPR029068">
    <property type="entry name" value="Glyas_Bleomycin-R_OHBP_Dase"/>
</dbReference>
<reference evidence="3" key="4">
    <citation type="submission" date="2022-09" db="EMBL/GenBank/DDBJ databases">
        <authorList>
            <person name="De Moura G.S."/>
            <person name="Carvalho E."/>
            <person name="Ramos Sanchez E.M."/>
            <person name="Sellera F.P."/>
            <person name="Marques M.F.S."/>
            <person name="Heinemann M.B."/>
            <person name="De Vliegher S."/>
            <person name="Souza F.N."/>
            <person name="Mota R.A."/>
        </authorList>
    </citation>
    <scope>NUCLEOTIDE SEQUENCE</scope>
    <source>
        <strain evidence="3">BR656</strain>
    </source>
</reference>
<gene>
    <name evidence="4" type="ORF">CD117_07055</name>
    <name evidence="2" type="ORF">CEP64_02445</name>
    <name evidence="3" type="ORF">OWO77_06780</name>
</gene>
<dbReference type="EMBL" id="JAPNQM010000002">
    <property type="protein sequence ID" value="MDL0116675.1"/>
    <property type="molecule type" value="Genomic_DNA"/>
</dbReference>
<dbReference type="AlphaFoldDB" id="A0AAJ4SHQ0"/>
<evidence type="ECO:0000259" key="1">
    <source>
        <dbReference type="PROSITE" id="PS51819"/>
    </source>
</evidence>
<sequence>MEKLHQVMLYVDDQEKAVEFWKDVMNFVVKSEDELPEGFKSVEIAPSEDAETSFVLFDKAFIEKYSPEVSLETPSLMFKASNFDELYKSLKEQGLTGHDIIEMPEGRVFNFHDKQGNYFAITE</sequence>
<dbReference type="InterPro" id="IPR037523">
    <property type="entry name" value="VOC_core"/>
</dbReference>
<reference evidence="5" key="1">
    <citation type="submission" date="2017-06" db="EMBL/GenBank/DDBJ databases">
        <title>FDA dAtabase for Regulatory Grade micrObial Sequences (FDA-ARGOS): Supporting development and validation of Infectious Disease Dx tests.</title>
        <authorList>
            <person name="Goldberg B."/>
            <person name="Campos J."/>
            <person name="Tallon L."/>
            <person name="Sadzewicz L."/>
            <person name="Sengamalay N."/>
            <person name="Ott S."/>
            <person name="Godinez A."/>
            <person name="Nagaraj S."/>
            <person name="Vavikolanu K."/>
            <person name="Nadendla S."/>
            <person name="George J."/>
            <person name="Geyer C."/>
            <person name="Sichtig H."/>
        </authorList>
    </citation>
    <scope>NUCLEOTIDE SEQUENCE [LARGE SCALE GENOMIC DNA]</scope>
    <source>
        <strain evidence="5">FDAARGOS_285</strain>
    </source>
</reference>
<dbReference type="Pfam" id="PF00903">
    <property type="entry name" value="Glyoxalase"/>
    <property type="match status" value="1"/>
</dbReference>
<evidence type="ECO:0000313" key="3">
    <source>
        <dbReference type="EMBL" id="MDL0116675.1"/>
    </source>
</evidence>
<reference evidence="3" key="5">
    <citation type="journal article" date="2023" name="Vet. Microbiol.">
        <title>Emergence of livestock-associated Mammaliicoccus sciuri ST71 co-harbouring mecA and mecC genes in Brazil.</title>
        <authorList>
            <person name="de Moura G.S."/>
            <person name="de Carvalho E."/>
            <person name="Ramos Sanchez E.M."/>
            <person name="Sellera F.P."/>
            <person name="Marques M.F.S."/>
            <person name="Heinemann M.B."/>
            <person name="De Vliegher S."/>
            <person name="Souza F.N."/>
            <person name="Mota R.A."/>
        </authorList>
    </citation>
    <scope>NUCLEOTIDE SEQUENCE</scope>
    <source>
        <strain evidence="3">BR656</strain>
    </source>
</reference>
<dbReference type="PANTHER" id="PTHR36437:SF2">
    <property type="entry name" value="GLYOXALASE_BLEOMYCIN RESISTANCE PROTEIN_DIOXYGENASE"/>
    <property type="match status" value="1"/>
</dbReference>
<dbReference type="PROSITE" id="PS51819">
    <property type="entry name" value="VOC"/>
    <property type="match status" value="1"/>
</dbReference>
<keyword evidence="7" id="KW-1185">Reference proteome</keyword>
<evidence type="ECO:0000313" key="5">
    <source>
        <dbReference type="Proteomes" id="UP000197058"/>
    </source>
</evidence>
<dbReference type="PANTHER" id="PTHR36437">
    <property type="entry name" value="GLYOXALASE/BLEOMYCIN RESISTANCE PROTEIN/DIOXYGENASE"/>
    <property type="match status" value="1"/>
</dbReference>
<dbReference type="Proteomes" id="UP001176210">
    <property type="component" value="Unassembled WGS sequence"/>
</dbReference>
<name>A0AAJ4SHQ0_MAMSC</name>